<dbReference type="Proteomes" id="UP000278756">
    <property type="component" value="Chromosome 1"/>
</dbReference>
<reference evidence="2" key="2">
    <citation type="journal article" date="2017" name="Plant Physiol. Biochem.">
        <title>Differential oxidative and antioxidative response of duckweed Lemna minor toward plant growth promoting/inhibiting bacteria.</title>
        <authorList>
            <person name="Ishizawa H."/>
            <person name="Kuroda M."/>
            <person name="Morikawa M."/>
            <person name="Ike M."/>
        </authorList>
    </citation>
    <scope>NUCLEOTIDE SEQUENCE [LARGE SCALE GENOMIC DNA]</scope>
    <source>
        <strain evidence="2">M6</strain>
    </source>
</reference>
<protein>
    <submittedName>
        <fullName evidence="1">Uncharacterized protein</fullName>
    </submittedName>
</protein>
<dbReference type="AlphaFoldDB" id="A0A3G9FYP8"/>
<name>A0A3G9FYP8_9CAUL</name>
<proteinExistence type="predicted"/>
<evidence type="ECO:0000313" key="1">
    <source>
        <dbReference type="EMBL" id="BBF79507.1"/>
    </source>
</evidence>
<dbReference type="RefSeq" id="WP_126419511.1">
    <property type="nucleotide sequence ID" value="NZ_AP018827.1"/>
</dbReference>
<sequence>MHTIENAPGTACVRGGGGELRGYITSDSVILAARKALMGRLSRTAGLPPSIARLTVELALGGANGRT</sequence>
<organism evidence="1 2">
    <name type="scientific">Asticcacaulis excentricus</name>
    <dbReference type="NCBI Taxonomy" id="78587"/>
    <lineage>
        <taxon>Bacteria</taxon>
        <taxon>Pseudomonadati</taxon>
        <taxon>Pseudomonadota</taxon>
        <taxon>Alphaproteobacteria</taxon>
        <taxon>Caulobacterales</taxon>
        <taxon>Caulobacteraceae</taxon>
        <taxon>Asticcacaulis</taxon>
    </lineage>
</organism>
<dbReference type="EMBL" id="AP018827">
    <property type="protein sequence ID" value="BBF79507.1"/>
    <property type="molecule type" value="Genomic_DNA"/>
</dbReference>
<evidence type="ECO:0000313" key="2">
    <source>
        <dbReference type="Proteomes" id="UP000278756"/>
    </source>
</evidence>
<reference evidence="2" key="1">
    <citation type="journal article" date="2017" name="Biotechnol. Biofuels">
        <title>Evaluation of environmental bacterial communities as a factor affecting the growth of duckweed Lemna minor.</title>
        <authorList>
            <person name="Ishizawa H."/>
            <person name="Kuroda M."/>
            <person name="Morikawa M."/>
            <person name="Ike M."/>
        </authorList>
    </citation>
    <scope>NUCLEOTIDE SEQUENCE [LARGE SCALE GENOMIC DNA]</scope>
    <source>
        <strain evidence="2">M6</strain>
    </source>
</reference>
<gene>
    <name evidence="1" type="ORF">EM6_0073</name>
</gene>
<accession>A0A3G9FYP8</accession>